<evidence type="ECO:0000313" key="1">
    <source>
        <dbReference type="EMBL" id="ASQ30406.1"/>
    </source>
</evidence>
<reference evidence="1 2" key="1">
    <citation type="submission" date="2017-07" db="EMBL/GenBank/DDBJ databases">
        <title>Analysis of two Campylobacter avium genomes and identification of a novel hippuricase gene.</title>
        <authorList>
            <person name="Miller W.G."/>
            <person name="Chapman M.H."/>
            <person name="Yee E."/>
            <person name="Revez J."/>
            <person name="Bono J.L."/>
            <person name="Rossi M."/>
        </authorList>
    </citation>
    <scope>NUCLEOTIDE SEQUENCE [LARGE SCALE GENOMIC DNA]</scope>
    <source>
        <strain evidence="1 2">LMG 24591</strain>
    </source>
</reference>
<dbReference type="Pfam" id="PF13698">
    <property type="entry name" value="DUF4156"/>
    <property type="match status" value="1"/>
</dbReference>
<keyword evidence="2" id="KW-1185">Reference proteome</keyword>
<evidence type="ECO:0000313" key="2">
    <source>
        <dbReference type="Proteomes" id="UP000201169"/>
    </source>
</evidence>
<protein>
    <submittedName>
        <fullName evidence="1">DUF4156 domain protein</fullName>
    </submittedName>
</protein>
<dbReference type="KEGG" id="cavi:CAV_0740"/>
<organism evidence="1 2">
    <name type="scientific">Campylobacter avium LMG 24591</name>
    <dbReference type="NCBI Taxonomy" id="522484"/>
    <lineage>
        <taxon>Bacteria</taxon>
        <taxon>Pseudomonadati</taxon>
        <taxon>Campylobacterota</taxon>
        <taxon>Epsilonproteobacteria</taxon>
        <taxon>Campylobacterales</taxon>
        <taxon>Campylobacteraceae</taxon>
        <taxon>Campylobacter</taxon>
    </lineage>
</organism>
<dbReference type="Proteomes" id="UP000201169">
    <property type="component" value="Chromosome"/>
</dbReference>
<sequence>MLLFSACSTTSIPLNPKAQGIAISDNIDKTCKLVGNVSGLDKNAGMSAVKSNSELKMNAYNDLRNKSVKFGTDVKLKIKDEKCDVIITGFFTSERKEIDCWQLDSTKVTLVSAYYVFADVYDCE</sequence>
<dbReference type="RefSeq" id="WP_094325171.1">
    <property type="nucleotide sequence ID" value="NZ_CP022347.1"/>
</dbReference>
<dbReference type="AlphaFoldDB" id="A0A222MXV7"/>
<dbReference type="EMBL" id="CP022347">
    <property type="protein sequence ID" value="ASQ30406.1"/>
    <property type="molecule type" value="Genomic_DNA"/>
</dbReference>
<gene>
    <name evidence="1" type="ORF">CAV_0740</name>
</gene>
<accession>A0A222MXV7</accession>
<name>A0A222MXV7_9BACT</name>
<dbReference type="InterPro" id="IPR025294">
    <property type="entry name" value="DUF4156"/>
</dbReference>
<proteinExistence type="predicted"/>